<evidence type="ECO:0000313" key="3">
    <source>
        <dbReference type="Proteomes" id="UP000183794"/>
    </source>
</evidence>
<dbReference type="PANTHER" id="PTHR34504">
    <property type="entry name" value="ANTITOXIN HICB"/>
    <property type="match status" value="1"/>
</dbReference>
<protein>
    <submittedName>
        <fullName evidence="2">Similar to hypothetical phage protein</fullName>
    </submittedName>
</protein>
<dbReference type="RefSeq" id="WP_075498027.1">
    <property type="nucleotide sequence ID" value="NZ_CAWRBC010000095.1"/>
</dbReference>
<dbReference type="EMBL" id="FPLD01000152">
    <property type="protein sequence ID" value="SGZ19652.1"/>
    <property type="molecule type" value="Genomic_DNA"/>
</dbReference>
<proteinExistence type="predicted"/>
<dbReference type="PANTHER" id="PTHR34504:SF2">
    <property type="entry name" value="UPF0150 PROTEIN SSL0259"/>
    <property type="match status" value="1"/>
</dbReference>
<dbReference type="Pfam" id="PF15919">
    <property type="entry name" value="HicB_lk_antitox"/>
    <property type="match status" value="1"/>
</dbReference>
<dbReference type="AlphaFoldDB" id="A0A1L0F9L9"/>
<gene>
    <name evidence="2" type="ORF">NVI5450_4785</name>
</gene>
<feature type="domain" description="HicB-like antitoxin of toxin-antitoxin system" evidence="1">
    <location>
        <begin position="3"/>
        <end position="129"/>
    </location>
</feature>
<reference evidence="2 3" key="1">
    <citation type="submission" date="2016-11" db="EMBL/GenBank/DDBJ databases">
        <authorList>
            <person name="Jaros S."/>
            <person name="Januszkiewicz K."/>
            <person name="Wedrychowicz H."/>
        </authorList>
    </citation>
    <scope>NUCLEOTIDE SEQUENCE [LARGE SCALE GENOMIC DNA]</scope>
    <source>
        <strain evidence="2">NVI 5450</strain>
    </source>
</reference>
<evidence type="ECO:0000259" key="1">
    <source>
        <dbReference type="Pfam" id="PF15919"/>
    </source>
</evidence>
<dbReference type="InterPro" id="IPR035069">
    <property type="entry name" value="TTHA1013/TTHA0281-like"/>
</dbReference>
<evidence type="ECO:0000313" key="2">
    <source>
        <dbReference type="EMBL" id="SGZ19652.1"/>
    </source>
</evidence>
<accession>A0A1L0F9L9</accession>
<dbReference type="Gene3D" id="3.30.160.250">
    <property type="match status" value="1"/>
</dbReference>
<sequence>MLYPIAIETGNSEQAFGVAVPDIQGCFSAGDSLDDAMANAKEAIEGHLELLADMEQLPPQATSLSKWVNDDEFKGWAWAVIDIDIDPYMGKASKINVTLPNLLSKKIDSQVKMHPNLYKNRSHFLQVAAAHELSSINQ</sequence>
<organism evidence="2 3">
    <name type="scientific">Moritella viscosa</name>
    <dbReference type="NCBI Taxonomy" id="80854"/>
    <lineage>
        <taxon>Bacteria</taxon>
        <taxon>Pseudomonadati</taxon>
        <taxon>Pseudomonadota</taxon>
        <taxon>Gammaproteobacteria</taxon>
        <taxon>Alteromonadales</taxon>
        <taxon>Moritellaceae</taxon>
        <taxon>Moritella</taxon>
    </lineage>
</organism>
<dbReference type="InterPro" id="IPR031807">
    <property type="entry name" value="HicB-like"/>
</dbReference>
<dbReference type="SUPFAM" id="SSF143100">
    <property type="entry name" value="TTHA1013/TTHA0281-like"/>
    <property type="match status" value="1"/>
</dbReference>
<dbReference type="OrthoDB" id="9807959at2"/>
<name>A0A1L0F9L9_9GAMM</name>
<dbReference type="InterPro" id="IPR051404">
    <property type="entry name" value="TA_system_antitoxin"/>
</dbReference>
<dbReference type="Proteomes" id="UP000183794">
    <property type="component" value="Unassembled WGS sequence"/>
</dbReference>